<gene>
    <name evidence="1" type="ORF">Bca52824_079271</name>
</gene>
<name>A0A8X7PZX6_BRACI</name>
<reference evidence="1 2" key="1">
    <citation type="submission" date="2020-02" db="EMBL/GenBank/DDBJ databases">
        <authorList>
            <person name="Ma Q."/>
            <person name="Huang Y."/>
            <person name="Song X."/>
            <person name="Pei D."/>
        </authorList>
    </citation>
    <scope>NUCLEOTIDE SEQUENCE [LARGE SCALE GENOMIC DNA]</scope>
    <source>
        <strain evidence="1">Sxm20200214</strain>
        <tissue evidence="1">Leaf</tissue>
    </source>
</reference>
<evidence type="ECO:0000313" key="2">
    <source>
        <dbReference type="Proteomes" id="UP000886595"/>
    </source>
</evidence>
<accession>A0A8X7PZX6</accession>
<organism evidence="1 2">
    <name type="scientific">Brassica carinata</name>
    <name type="common">Ethiopian mustard</name>
    <name type="synonym">Abyssinian cabbage</name>
    <dbReference type="NCBI Taxonomy" id="52824"/>
    <lineage>
        <taxon>Eukaryota</taxon>
        <taxon>Viridiplantae</taxon>
        <taxon>Streptophyta</taxon>
        <taxon>Embryophyta</taxon>
        <taxon>Tracheophyta</taxon>
        <taxon>Spermatophyta</taxon>
        <taxon>Magnoliopsida</taxon>
        <taxon>eudicotyledons</taxon>
        <taxon>Gunneridae</taxon>
        <taxon>Pentapetalae</taxon>
        <taxon>rosids</taxon>
        <taxon>malvids</taxon>
        <taxon>Brassicales</taxon>
        <taxon>Brassicaceae</taxon>
        <taxon>Brassiceae</taxon>
        <taxon>Brassica</taxon>
    </lineage>
</organism>
<comment type="caution">
    <text evidence="1">The sequence shown here is derived from an EMBL/GenBank/DDBJ whole genome shotgun (WGS) entry which is preliminary data.</text>
</comment>
<evidence type="ECO:0000313" key="1">
    <source>
        <dbReference type="EMBL" id="KAG2259977.1"/>
    </source>
</evidence>
<dbReference type="EMBL" id="JAAMPC010000015">
    <property type="protein sequence ID" value="KAG2259977.1"/>
    <property type="molecule type" value="Genomic_DNA"/>
</dbReference>
<keyword evidence="2" id="KW-1185">Reference proteome</keyword>
<sequence length="64" mass="7474">MHQRESEFYCCSCINQVDDPDFDEAHRSCVFDEILRHQRISSTARKLFEGKEGANGDLDDDDYD</sequence>
<dbReference type="Proteomes" id="UP000886595">
    <property type="component" value="Unassembled WGS sequence"/>
</dbReference>
<proteinExistence type="predicted"/>
<dbReference type="AlphaFoldDB" id="A0A8X7PZX6"/>
<protein>
    <submittedName>
        <fullName evidence="1">Uncharacterized protein</fullName>
    </submittedName>
</protein>